<dbReference type="GO" id="GO:0003677">
    <property type="term" value="F:DNA binding"/>
    <property type="evidence" value="ECO:0007669"/>
    <property type="project" value="UniProtKB-UniRule"/>
</dbReference>
<feature type="region of interest" description="Disordered" evidence="5">
    <location>
        <begin position="304"/>
        <end position="323"/>
    </location>
</feature>
<dbReference type="GO" id="GO:0005634">
    <property type="term" value="C:nucleus"/>
    <property type="evidence" value="ECO:0007669"/>
    <property type="project" value="UniProtKB-SubCell"/>
</dbReference>
<feature type="compositionally biased region" description="Basic residues" evidence="5">
    <location>
        <begin position="306"/>
        <end position="322"/>
    </location>
</feature>
<evidence type="ECO:0000256" key="4">
    <source>
        <dbReference type="RuleBase" id="RU000682"/>
    </source>
</evidence>
<dbReference type="PROSITE" id="PS50071">
    <property type="entry name" value="HOMEOBOX_2"/>
    <property type="match status" value="1"/>
</dbReference>
<keyword evidence="3 4" id="KW-0371">Homeobox</keyword>
<keyword evidence="3 4" id="KW-0238">DNA-binding</keyword>
<dbReference type="InterPro" id="IPR009057">
    <property type="entry name" value="Homeodomain-like_sf"/>
</dbReference>
<accession>A0A7J7MLA3</accession>
<feature type="compositionally biased region" description="Polar residues" evidence="5">
    <location>
        <begin position="227"/>
        <end position="237"/>
    </location>
</feature>
<gene>
    <name evidence="7" type="ORF">GIB67_034712</name>
</gene>
<dbReference type="Proteomes" id="UP000541444">
    <property type="component" value="Unassembled WGS sequence"/>
</dbReference>
<sequence length="389" mass="44954">MWRGVMKISESFGRGVRIRVDIGNKVRFWEDQWLLNSLLKDLYPLLFSLSDNHESSVQEVMNLGHTGMSWNLGFYRNLNDWELDLEMFGKDVVEHEHVSDDEDWGPSRRKRRGNEPDAAGTLVNLHGNGDGCTNVIPLEDKKKKKKTLVSDGKRTIFRIPPHAVEKLRRVFAENELPPRTVRLNLSKQLGIAFEKVNKWFKNSRYAALKIRKAEGTERPERTKIDNESSGEIGNIHSTNPVVSEVKSYLRPLITGVPLSKNLRKKRRKKPKSINMLASKKKQHKKAAGAVPNNINKVSTWSSKAVGMKKQRSNLQKEKKRANTKTEIRTFTDVEHQLYLREMERLFRLQDKLENMKKTILGLHSDSIEPRPPERPLVIYVPVAELRERV</sequence>
<dbReference type="AlphaFoldDB" id="A0A7J7MLA3"/>
<dbReference type="PANTHER" id="PTHR12628:SF10">
    <property type="entry name" value="HOMEOBOX DOMAIN-CONTAINING PROTEIN"/>
    <property type="match status" value="1"/>
</dbReference>
<dbReference type="InterPro" id="IPR001356">
    <property type="entry name" value="HD"/>
</dbReference>
<dbReference type="EMBL" id="JACGCM010001410">
    <property type="protein sequence ID" value="KAF6155617.1"/>
    <property type="molecule type" value="Genomic_DNA"/>
</dbReference>
<dbReference type="Gene3D" id="1.10.10.60">
    <property type="entry name" value="Homeodomain-like"/>
    <property type="match status" value="1"/>
</dbReference>
<comment type="subcellular location">
    <subcellularLocation>
        <location evidence="1 3 4">Nucleus</location>
    </subcellularLocation>
</comment>
<protein>
    <recommendedName>
        <fullName evidence="6">Homeobox domain-containing protein</fullName>
    </recommendedName>
</protein>
<evidence type="ECO:0000313" key="8">
    <source>
        <dbReference type="Proteomes" id="UP000541444"/>
    </source>
</evidence>
<feature type="region of interest" description="Disordered" evidence="5">
    <location>
        <begin position="99"/>
        <end position="120"/>
    </location>
</feature>
<evidence type="ECO:0000256" key="1">
    <source>
        <dbReference type="ARBA" id="ARBA00004123"/>
    </source>
</evidence>
<evidence type="ECO:0000256" key="2">
    <source>
        <dbReference type="ARBA" id="ARBA00023242"/>
    </source>
</evidence>
<organism evidence="7 8">
    <name type="scientific">Kingdonia uniflora</name>
    <dbReference type="NCBI Taxonomy" id="39325"/>
    <lineage>
        <taxon>Eukaryota</taxon>
        <taxon>Viridiplantae</taxon>
        <taxon>Streptophyta</taxon>
        <taxon>Embryophyta</taxon>
        <taxon>Tracheophyta</taxon>
        <taxon>Spermatophyta</taxon>
        <taxon>Magnoliopsida</taxon>
        <taxon>Ranunculales</taxon>
        <taxon>Circaeasteraceae</taxon>
        <taxon>Kingdonia</taxon>
    </lineage>
</organism>
<dbReference type="CDD" id="cd00086">
    <property type="entry name" value="homeodomain"/>
    <property type="match status" value="1"/>
</dbReference>
<dbReference type="SMART" id="SM00389">
    <property type="entry name" value="HOX"/>
    <property type="match status" value="1"/>
</dbReference>
<feature type="DNA-binding region" description="Homeobox" evidence="3">
    <location>
        <begin position="152"/>
        <end position="211"/>
    </location>
</feature>
<reference evidence="7 8" key="1">
    <citation type="journal article" date="2020" name="IScience">
        <title>Genome Sequencing of the Endangered Kingdonia uniflora (Circaeasteraceae, Ranunculales) Reveals Potential Mechanisms of Evolutionary Specialization.</title>
        <authorList>
            <person name="Sun Y."/>
            <person name="Deng T."/>
            <person name="Zhang A."/>
            <person name="Moore M.J."/>
            <person name="Landis J.B."/>
            <person name="Lin N."/>
            <person name="Zhang H."/>
            <person name="Zhang X."/>
            <person name="Huang J."/>
            <person name="Zhang X."/>
            <person name="Sun H."/>
            <person name="Wang H."/>
        </authorList>
    </citation>
    <scope>NUCLEOTIDE SEQUENCE [LARGE SCALE GENOMIC DNA]</scope>
    <source>
        <strain evidence="7">TB1705</strain>
        <tissue evidence="7">Leaf</tissue>
    </source>
</reference>
<feature type="region of interest" description="Disordered" evidence="5">
    <location>
        <begin position="218"/>
        <end position="237"/>
    </location>
</feature>
<evidence type="ECO:0000256" key="5">
    <source>
        <dbReference type="SAM" id="MobiDB-lite"/>
    </source>
</evidence>
<evidence type="ECO:0000259" key="6">
    <source>
        <dbReference type="PROSITE" id="PS50071"/>
    </source>
</evidence>
<dbReference type="GO" id="GO:0045814">
    <property type="term" value="P:negative regulation of gene expression, epigenetic"/>
    <property type="evidence" value="ECO:0007669"/>
    <property type="project" value="TreeGrafter"/>
</dbReference>
<dbReference type="PANTHER" id="PTHR12628">
    <property type="entry name" value="POLYCOMB-LIKE TRANSCRIPTION FACTOR"/>
    <property type="match status" value="1"/>
</dbReference>
<dbReference type="GO" id="GO:0003682">
    <property type="term" value="F:chromatin binding"/>
    <property type="evidence" value="ECO:0007669"/>
    <property type="project" value="TreeGrafter"/>
</dbReference>
<feature type="domain" description="Homeobox" evidence="6">
    <location>
        <begin position="150"/>
        <end position="210"/>
    </location>
</feature>
<dbReference type="OrthoDB" id="1727818at2759"/>
<name>A0A7J7MLA3_9MAGN</name>
<dbReference type="Pfam" id="PF00046">
    <property type="entry name" value="Homeodomain"/>
    <property type="match status" value="1"/>
</dbReference>
<evidence type="ECO:0000313" key="7">
    <source>
        <dbReference type="EMBL" id="KAF6155617.1"/>
    </source>
</evidence>
<comment type="caution">
    <text evidence="7">The sequence shown here is derived from an EMBL/GenBank/DDBJ whole genome shotgun (WGS) entry which is preliminary data.</text>
</comment>
<proteinExistence type="predicted"/>
<keyword evidence="2 3" id="KW-0539">Nucleus</keyword>
<dbReference type="SUPFAM" id="SSF46689">
    <property type="entry name" value="Homeodomain-like"/>
    <property type="match status" value="1"/>
</dbReference>
<evidence type="ECO:0000256" key="3">
    <source>
        <dbReference type="PROSITE-ProRule" id="PRU00108"/>
    </source>
</evidence>
<keyword evidence="8" id="KW-1185">Reference proteome</keyword>